<evidence type="ECO:0000313" key="1">
    <source>
        <dbReference type="EMBL" id="PST83252.1"/>
    </source>
</evidence>
<dbReference type="RefSeq" id="WP_107215512.1">
    <property type="nucleotide sequence ID" value="NZ_KZ686269.1"/>
</dbReference>
<evidence type="ECO:0008006" key="3">
    <source>
        <dbReference type="Google" id="ProtNLM"/>
    </source>
</evidence>
<comment type="caution">
    <text evidence="1">The sequence shown here is derived from an EMBL/GenBank/DDBJ whole genome shotgun (WGS) entry which is preliminary data.</text>
</comment>
<protein>
    <recommendedName>
        <fullName evidence="3">Magnesium-dependent phosphatase-1</fullName>
    </recommendedName>
</protein>
<dbReference type="AlphaFoldDB" id="A0A2T3HLD1"/>
<dbReference type="EMBL" id="PYLS01000005">
    <property type="protein sequence ID" value="PST83252.1"/>
    <property type="molecule type" value="Genomic_DNA"/>
</dbReference>
<name>A0A2T3HLD1_9SPHI</name>
<dbReference type="InterPro" id="IPR036412">
    <property type="entry name" value="HAD-like_sf"/>
</dbReference>
<evidence type="ECO:0000313" key="2">
    <source>
        <dbReference type="Proteomes" id="UP000240912"/>
    </source>
</evidence>
<sequence>MSKWIKELIIESVRRFFILRLGVLARSRPGSRTVYVVDIDNTLAHTWPSLCDGYIRTEASRYETLSIFRGMRQLVVEQAAAGHLVVFVSARSYHCYFSTMRWLRACGVPFDQLILVYRVSEKIGFIDLLIAKGLNVVYIDDLSYNHEAGEVRFYEETIRRVRNMPIRYFGLAEIEAINDSIART</sequence>
<organism evidence="1 2">
    <name type="scientific">Pedobacter yulinensis</name>
    <dbReference type="NCBI Taxonomy" id="2126353"/>
    <lineage>
        <taxon>Bacteria</taxon>
        <taxon>Pseudomonadati</taxon>
        <taxon>Bacteroidota</taxon>
        <taxon>Sphingobacteriia</taxon>
        <taxon>Sphingobacteriales</taxon>
        <taxon>Sphingobacteriaceae</taxon>
        <taxon>Pedobacter</taxon>
    </lineage>
</organism>
<dbReference type="OrthoDB" id="762578at2"/>
<keyword evidence="2" id="KW-1185">Reference proteome</keyword>
<accession>A0A2T3HLD1</accession>
<dbReference type="Proteomes" id="UP000240912">
    <property type="component" value="Unassembled WGS sequence"/>
</dbReference>
<dbReference type="InterPro" id="IPR023214">
    <property type="entry name" value="HAD_sf"/>
</dbReference>
<reference evidence="1 2" key="1">
    <citation type="submission" date="2018-03" db="EMBL/GenBank/DDBJ databases">
        <authorList>
            <person name="Keele B.F."/>
        </authorList>
    </citation>
    <scope>NUCLEOTIDE SEQUENCE [LARGE SCALE GENOMIC DNA]</scope>
    <source>
        <strain evidence="1 2">YL28-9</strain>
    </source>
</reference>
<dbReference type="Gene3D" id="3.40.50.1000">
    <property type="entry name" value="HAD superfamily/HAD-like"/>
    <property type="match status" value="1"/>
</dbReference>
<gene>
    <name evidence="1" type="ORF">C7T94_11715</name>
</gene>
<dbReference type="SUPFAM" id="SSF56784">
    <property type="entry name" value="HAD-like"/>
    <property type="match status" value="1"/>
</dbReference>
<proteinExistence type="predicted"/>